<evidence type="ECO:0000313" key="2">
    <source>
        <dbReference type="EMBL" id="MEE6262337.1"/>
    </source>
</evidence>
<feature type="compositionally biased region" description="Basic and acidic residues" evidence="1">
    <location>
        <begin position="140"/>
        <end position="150"/>
    </location>
</feature>
<organism evidence="2 3">
    <name type="scientific">Plantactinospora sonchi</name>
    <dbReference type="NCBI Taxonomy" id="1544735"/>
    <lineage>
        <taxon>Bacteria</taxon>
        <taxon>Bacillati</taxon>
        <taxon>Actinomycetota</taxon>
        <taxon>Actinomycetes</taxon>
        <taxon>Micromonosporales</taxon>
        <taxon>Micromonosporaceae</taxon>
        <taxon>Plantactinospora</taxon>
    </lineage>
</organism>
<name>A0ABU7S0T0_9ACTN</name>
<accession>A0ABU7S0T0</accession>
<dbReference type="EMBL" id="JAZGQK010000027">
    <property type="protein sequence ID" value="MEE6262337.1"/>
    <property type="molecule type" value="Genomic_DNA"/>
</dbReference>
<evidence type="ECO:0000313" key="3">
    <source>
        <dbReference type="Proteomes" id="UP001332243"/>
    </source>
</evidence>
<gene>
    <name evidence="2" type="ORF">V1633_28020</name>
</gene>
<feature type="region of interest" description="Disordered" evidence="1">
    <location>
        <begin position="140"/>
        <end position="159"/>
    </location>
</feature>
<reference evidence="2 3" key="1">
    <citation type="submission" date="2024-01" db="EMBL/GenBank/DDBJ databases">
        <title>Genome insights into Plantactinospora sonchi sp. nov.</title>
        <authorList>
            <person name="Wang L."/>
        </authorList>
    </citation>
    <scope>NUCLEOTIDE SEQUENCE [LARGE SCALE GENOMIC DNA]</scope>
    <source>
        <strain evidence="2 3">NEAU-QY2</strain>
    </source>
</reference>
<evidence type="ECO:0000256" key="1">
    <source>
        <dbReference type="SAM" id="MobiDB-lite"/>
    </source>
</evidence>
<comment type="caution">
    <text evidence="2">The sequence shown here is derived from an EMBL/GenBank/DDBJ whole genome shotgun (WGS) entry which is preliminary data.</text>
</comment>
<sequence>MTAMQDVTDAKLNDWRERLEPMLAGLQDFVVGPDKPLDHSVESLRNLEHALLAETPAGRPPREGLAEAVGGYLGEVLLTVGGGAWTWDPDSDLPVTGLGVGETAEPMRLVLDALVQRTGTVWPAEYERVRALATARRYEDPSWEPRRTDRPALGTETSDAASTDPWLVQWLTTRERMFPEWSAATGRPDELDFSPESLLTLEQVVRRQIPTRDALRDPVNDDFVQGAIWYVGEIARRHRRARWRYNPDPTGTSRNPYVGRPFVEQDDDGNDAIPLLELEAVVMSDEPGVLLDRFEVFDE</sequence>
<dbReference type="RefSeq" id="WP_331217271.1">
    <property type="nucleotide sequence ID" value="NZ_JAZGQK010000027.1"/>
</dbReference>
<proteinExistence type="predicted"/>
<keyword evidence="3" id="KW-1185">Reference proteome</keyword>
<protein>
    <submittedName>
        <fullName evidence="2">Uncharacterized protein</fullName>
    </submittedName>
</protein>
<dbReference type="Proteomes" id="UP001332243">
    <property type="component" value="Unassembled WGS sequence"/>
</dbReference>